<feature type="domain" description="AB hydrolase-1" evidence="2">
    <location>
        <begin position="123"/>
        <end position="298"/>
    </location>
</feature>
<evidence type="ECO:0000259" key="2">
    <source>
        <dbReference type="Pfam" id="PF12697"/>
    </source>
</evidence>
<dbReference type="EMBL" id="JAFFGZ010000005">
    <property type="protein sequence ID" value="KAK4643995.1"/>
    <property type="molecule type" value="Genomic_DNA"/>
</dbReference>
<comment type="caution">
    <text evidence="3">The sequence shown here is derived from an EMBL/GenBank/DDBJ whole genome shotgun (WGS) entry which is preliminary data.</text>
</comment>
<gene>
    <name evidence="3" type="ORF">QC761_300820</name>
</gene>
<dbReference type="InterPro" id="IPR000073">
    <property type="entry name" value="AB_hydrolase_1"/>
</dbReference>
<feature type="signal peptide" evidence="1">
    <location>
        <begin position="1"/>
        <end position="20"/>
    </location>
</feature>
<organism evidence="3 4">
    <name type="scientific">Podospora bellae-mahoneyi</name>
    <dbReference type="NCBI Taxonomy" id="2093777"/>
    <lineage>
        <taxon>Eukaryota</taxon>
        <taxon>Fungi</taxon>
        <taxon>Dikarya</taxon>
        <taxon>Ascomycota</taxon>
        <taxon>Pezizomycotina</taxon>
        <taxon>Sordariomycetes</taxon>
        <taxon>Sordariomycetidae</taxon>
        <taxon>Sordariales</taxon>
        <taxon>Podosporaceae</taxon>
        <taxon>Podospora</taxon>
    </lineage>
</organism>
<dbReference type="Proteomes" id="UP001322138">
    <property type="component" value="Unassembled WGS sequence"/>
</dbReference>
<dbReference type="Pfam" id="PF12697">
    <property type="entry name" value="Abhydrolase_6"/>
    <property type="match status" value="1"/>
</dbReference>
<sequence length="415" mass="45633">MTCRIALLFGALFFALPSTARNTELRKTTSRVPPVLAPNCRYVQIPLGNISADNVDFPRTRRNVDFNSPKDVTKFFSSCLDPQMYEDPDENTTKLIVERNVTIHGILCRPERPVAAQDRRIHLMVHDATYDKSMWHGLGILEYSLADALASGLGGSYTLAIDLWGHGDSHGPTYPDPWQVLQPPFHVEVLHELAVRLRTNQHGLWMAFKNVTYVGHGFGAQLGSYLIEDFPNDVDAFVGTGLPTGSKMTPRPSEWMLAPAHSTDPKYQDQPLGYFTGAVTSFLDRRNILYGGIYDDDLAVLDFLSQDTITGGEACWSGSYLSSEWLGSAFSFKGQACIVAGEYDRIACADGRECKERLRGVCSKVFPDASSCKSNVLGSTGHAWMLHRIGVKLANSVRSASALGGSWGNLCSVIS</sequence>
<evidence type="ECO:0000256" key="1">
    <source>
        <dbReference type="SAM" id="SignalP"/>
    </source>
</evidence>
<reference evidence="3 4" key="1">
    <citation type="journal article" date="2023" name="bioRxiv">
        <title>High-quality genome assemblies of four members of thePodospora anserinaspecies complex.</title>
        <authorList>
            <person name="Ament-Velasquez S.L."/>
            <person name="Vogan A.A."/>
            <person name="Wallerman O."/>
            <person name="Hartmann F."/>
            <person name="Gautier V."/>
            <person name="Silar P."/>
            <person name="Giraud T."/>
            <person name="Johannesson H."/>
        </authorList>
    </citation>
    <scope>NUCLEOTIDE SEQUENCE [LARGE SCALE GENOMIC DNA]</scope>
    <source>
        <strain evidence="3 4">CBS 112042</strain>
    </source>
</reference>
<name>A0ABR0FJ59_9PEZI</name>
<accession>A0ABR0FJ59</accession>
<keyword evidence="1" id="KW-0732">Signal</keyword>
<evidence type="ECO:0000313" key="4">
    <source>
        <dbReference type="Proteomes" id="UP001322138"/>
    </source>
</evidence>
<dbReference type="GeneID" id="87896720"/>
<evidence type="ECO:0000313" key="3">
    <source>
        <dbReference type="EMBL" id="KAK4643995.1"/>
    </source>
</evidence>
<feature type="chain" id="PRO_5046264724" description="AB hydrolase-1 domain-containing protein" evidence="1">
    <location>
        <begin position="21"/>
        <end position="415"/>
    </location>
</feature>
<dbReference type="InterPro" id="IPR029058">
    <property type="entry name" value="AB_hydrolase_fold"/>
</dbReference>
<keyword evidence="4" id="KW-1185">Reference proteome</keyword>
<protein>
    <recommendedName>
        <fullName evidence="2">AB hydrolase-1 domain-containing protein</fullName>
    </recommendedName>
</protein>
<proteinExistence type="predicted"/>
<dbReference type="SUPFAM" id="SSF53474">
    <property type="entry name" value="alpha/beta-Hydrolases"/>
    <property type="match status" value="1"/>
</dbReference>
<dbReference type="Gene3D" id="3.40.50.1820">
    <property type="entry name" value="alpha/beta hydrolase"/>
    <property type="match status" value="1"/>
</dbReference>
<dbReference type="RefSeq" id="XP_062732971.1">
    <property type="nucleotide sequence ID" value="XM_062877238.1"/>
</dbReference>